<organism evidence="1 4">
    <name type="scientific">Allgaiera indica</name>
    <dbReference type="NCBI Taxonomy" id="765699"/>
    <lineage>
        <taxon>Bacteria</taxon>
        <taxon>Pseudomonadati</taxon>
        <taxon>Pseudomonadota</taxon>
        <taxon>Alphaproteobacteria</taxon>
        <taxon>Rhodobacterales</taxon>
        <taxon>Paracoccaceae</taxon>
        <taxon>Allgaiera</taxon>
    </lineage>
</organism>
<evidence type="ECO:0000313" key="4">
    <source>
        <dbReference type="Proteomes" id="UP000634647"/>
    </source>
</evidence>
<comment type="caution">
    <text evidence="1">The sequence shown here is derived from an EMBL/GenBank/DDBJ whole genome shotgun (WGS) entry which is preliminary data.</text>
</comment>
<name>A0AAN4ZZ38_9RHOB</name>
<accession>A0AAN4ZZ38</accession>
<dbReference type="Gene3D" id="1.20.58.320">
    <property type="entry name" value="TPR-like"/>
    <property type="match status" value="1"/>
</dbReference>
<protein>
    <submittedName>
        <fullName evidence="2">Uncharacterized conserved protein, DUF924 family</fullName>
    </submittedName>
</protein>
<dbReference type="Proteomes" id="UP000199541">
    <property type="component" value="Unassembled WGS sequence"/>
</dbReference>
<evidence type="ECO:0000313" key="3">
    <source>
        <dbReference type="Proteomes" id="UP000199541"/>
    </source>
</evidence>
<dbReference type="RefSeq" id="WP_035844244.1">
    <property type="nucleotide sequence ID" value="NZ_BNAB01000006.1"/>
</dbReference>
<sequence>MTHSYSEVLDYWLSEVGPKGWYAGGEALDAEIRGRFAALCGHAWDGALTDWISGPEPALAYLIVTDQFPRNIWRGSDRAFATDAKARMAADAAMRAGWDMQVPEPQRQFFYLPLMHHEDPDDQARCVALIAERMPKTGADNLIHARAHQEVIRRFGRFPHRNAALGRTSSREEVDFLENGGYAQILQALKARDPGAR</sequence>
<reference evidence="1" key="1">
    <citation type="journal article" date="2014" name="Int. J. Syst. Evol. Microbiol.">
        <title>Complete genome sequence of Corynebacterium casei LMG S-19264T (=DSM 44701T), isolated from a smear-ripened cheese.</title>
        <authorList>
            <consortium name="US DOE Joint Genome Institute (JGI-PGF)"/>
            <person name="Walter F."/>
            <person name="Albersmeier A."/>
            <person name="Kalinowski J."/>
            <person name="Ruckert C."/>
        </authorList>
    </citation>
    <scope>NUCLEOTIDE SEQUENCE</scope>
    <source>
        <strain evidence="1">CGMCC 1.10859</strain>
    </source>
</reference>
<dbReference type="EMBL" id="FNOB01000007">
    <property type="protein sequence ID" value="SDW87330.1"/>
    <property type="molecule type" value="Genomic_DNA"/>
</dbReference>
<evidence type="ECO:0000313" key="1">
    <source>
        <dbReference type="EMBL" id="GHE01470.1"/>
    </source>
</evidence>
<keyword evidence="3" id="KW-1185">Reference proteome</keyword>
<dbReference type="SUPFAM" id="SSF48452">
    <property type="entry name" value="TPR-like"/>
    <property type="match status" value="1"/>
</dbReference>
<dbReference type="AlphaFoldDB" id="A0AAN4ZZ38"/>
<dbReference type="Pfam" id="PF06041">
    <property type="entry name" value="DUF924"/>
    <property type="match status" value="1"/>
</dbReference>
<dbReference type="EMBL" id="BNAB01000006">
    <property type="protein sequence ID" value="GHE01470.1"/>
    <property type="molecule type" value="Genomic_DNA"/>
</dbReference>
<reference evidence="2 3" key="2">
    <citation type="submission" date="2016-10" db="EMBL/GenBank/DDBJ databases">
        <authorList>
            <person name="Varghese N."/>
            <person name="Submissions S."/>
        </authorList>
    </citation>
    <scope>NUCLEOTIDE SEQUENCE [LARGE SCALE GENOMIC DNA]</scope>
    <source>
        <strain evidence="2 3">DSM 24802</strain>
    </source>
</reference>
<dbReference type="InterPro" id="IPR011990">
    <property type="entry name" value="TPR-like_helical_dom_sf"/>
</dbReference>
<dbReference type="Proteomes" id="UP000634647">
    <property type="component" value="Unassembled WGS sequence"/>
</dbReference>
<dbReference type="Gene3D" id="1.25.40.10">
    <property type="entry name" value="Tetratricopeptide repeat domain"/>
    <property type="match status" value="1"/>
</dbReference>
<dbReference type="InterPro" id="IPR010323">
    <property type="entry name" value="DUF924"/>
</dbReference>
<reference evidence="1" key="3">
    <citation type="submission" date="2023-06" db="EMBL/GenBank/DDBJ databases">
        <authorList>
            <person name="Sun Q."/>
            <person name="Zhou Y."/>
        </authorList>
    </citation>
    <scope>NUCLEOTIDE SEQUENCE</scope>
    <source>
        <strain evidence="1">CGMCC 1.10859</strain>
    </source>
</reference>
<proteinExistence type="predicted"/>
<gene>
    <name evidence="1" type="ORF">GCM10008024_17070</name>
    <name evidence="2" type="ORF">SAMN05444006_107170</name>
</gene>
<evidence type="ECO:0000313" key="2">
    <source>
        <dbReference type="EMBL" id="SDW87330.1"/>
    </source>
</evidence>